<evidence type="ECO:0000313" key="2">
    <source>
        <dbReference type="Proteomes" id="UP000236546"/>
    </source>
</evidence>
<dbReference type="AlphaFoldDB" id="A0A2K0T1J7"/>
<dbReference type="OrthoDB" id="2383679at2759"/>
<proteinExistence type="predicted"/>
<accession>A0A2K0T1J7</accession>
<comment type="caution">
    <text evidence="1">The sequence shown here is derived from an EMBL/GenBank/DDBJ whole genome shotgun (WGS) entry which is preliminary data.</text>
</comment>
<dbReference type="Proteomes" id="UP000236546">
    <property type="component" value="Unassembled WGS sequence"/>
</dbReference>
<organism evidence="1 2">
    <name type="scientific">Trichoderma gamsii</name>
    <dbReference type="NCBI Taxonomy" id="398673"/>
    <lineage>
        <taxon>Eukaryota</taxon>
        <taxon>Fungi</taxon>
        <taxon>Dikarya</taxon>
        <taxon>Ascomycota</taxon>
        <taxon>Pezizomycotina</taxon>
        <taxon>Sordariomycetes</taxon>
        <taxon>Hypocreomycetidae</taxon>
        <taxon>Hypocreales</taxon>
        <taxon>Hypocreaceae</taxon>
        <taxon>Trichoderma</taxon>
    </lineage>
</organism>
<dbReference type="EMBL" id="MTYH01000083">
    <property type="protein sequence ID" value="PNP39380.1"/>
    <property type="molecule type" value="Genomic_DNA"/>
</dbReference>
<protein>
    <submittedName>
        <fullName evidence="1">Uncharacterized protein</fullName>
    </submittedName>
</protein>
<evidence type="ECO:0000313" key="1">
    <source>
        <dbReference type="EMBL" id="PNP39380.1"/>
    </source>
</evidence>
<sequence>MVWGSVSQVLVVDKLPPGLKMFITNIHFDIPEGNNQWWPTFAGISSRSNEAERKKHLPFEAGPSINNGRIGEIVLTSLSNFDSGEGPSARIDFIITGETTLNGKPTAVGQKGTITISTPPWGGFWSLYSNPDRIELAYNLVDSSTKNHTVDISRSGHTLDLNWSLDVDKTGTQLVMRVAPKESLAFDVANLLLGGVKYAHEATYGWVFGALGGWPAAVGLVGGEEIRKMIWKD</sequence>
<gene>
    <name evidence="1" type="ORF">TGAMA5MH_08799</name>
</gene>
<name>A0A2K0T1J7_9HYPO</name>
<reference evidence="1 2" key="1">
    <citation type="submission" date="2017-02" db="EMBL/GenBank/DDBJ databases">
        <title>Genomes of Trichoderma spp. with biocontrol activity.</title>
        <authorList>
            <person name="Gardiner D."/>
            <person name="Kazan K."/>
            <person name="Vos C."/>
            <person name="Harvey P."/>
        </authorList>
    </citation>
    <scope>NUCLEOTIDE SEQUENCE [LARGE SCALE GENOMIC DNA]</scope>
    <source>
        <strain evidence="1 2">A5MH</strain>
    </source>
</reference>